<proteinExistence type="predicted"/>
<organism evidence="1 2">
    <name type="scientific">Paenibacillus enshidis</name>
    <dbReference type="NCBI Taxonomy" id="1458439"/>
    <lineage>
        <taxon>Bacteria</taxon>
        <taxon>Bacillati</taxon>
        <taxon>Bacillota</taxon>
        <taxon>Bacilli</taxon>
        <taxon>Bacillales</taxon>
        <taxon>Paenibacillaceae</taxon>
        <taxon>Paenibacillus</taxon>
    </lineage>
</organism>
<gene>
    <name evidence="1" type="ORF">ACE41H_21460</name>
</gene>
<protein>
    <submittedName>
        <fullName evidence="1">Uncharacterized protein</fullName>
    </submittedName>
</protein>
<dbReference type="EMBL" id="JBHHMI010000029">
    <property type="protein sequence ID" value="MFB5269332.1"/>
    <property type="molecule type" value="Genomic_DNA"/>
</dbReference>
<accession>A0ABV5AYN6</accession>
<sequence>MEKPGGILPTPEELQLIKEFLILPIILSVFVRDQKIISAAVKTPEPYNQNIQQAMDRIVKDLAGIKSEFRRRGIRVFDEKCDQNGARCKYLCRGYQSEFPLLHSFLRAEVAQRMSRYLGGQNG</sequence>
<dbReference type="Pfam" id="PF26325">
    <property type="entry name" value="YhjD"/>
    <property type="match status" value="1"/>
</dbReference>
<dbReference type="Proteomes" id="UP001580346">
    <property type="component" value="Unassembled WGS sequence"/>
</dbReference>
<evidence type="ECO:0000313" key="1">
    <source>
        <dbReference type="EMBL" id="MFB5269332.1"/>
    </source>
</evidence>
<keyword evidence="2" id="KW-1185">Reference proteome</keyword>
<dbReference type="InterPro" id="IPR058600">
    <property type="entry name" value="YhjD-like"/>
</dbReference>
<reference evidence="1 2" key="1">
    <citation type="submission" date="2024-09" db="EMBL/GenBank/DDBJ databases">
        <title>Paenibacillus zeirhizospherea sp. nov., isolated from surface of the maize (Zea mays) roots in a horticulture field, Hungary.</title>
        <authorList>
            <person name="Marton D."/>
            <person name="Farkas M."/>
            <person name="Bedics A."/>
            <person name="Toth E."/>
            <person name="Tancsics A."/>
            <person name="Boka K."/>
            <person name="Maroti G."/>
            <person name="Kriszt B."/>
            <person name="Cserhati M."/>
        </authorList>
    </citation>
    <scope>NUCLEOTIDE SEQUENCE [LARGE SCALE GENOMIC DNA]</scope>
    <source>
        <strain evidence="1 2">KCTC 33519</strain>
    </source>
</reference>
<comment type="caution">
    <text evidence="1">The sequence shown here is derived from an EMBL/GenBank/DDBJ whole genome shotgun (WGS) entry which is preliminary data.</text>
</comment>
<evidence type="ECO:0000313" key="2">
    <source>
        <dbReference type="Proteomes" id="UP001580346"/>
    </source>
</evidence>
<dbReference type="RefSeq" id="WP_375357604.1">
    <property type="nucleotide sequence ID" value="NZ_JBHHMI010000029.1"/>
</dbReference>
<name>A0ABV5AYN6_9BACL</name>